<accession>A0A1I7RUS8</accession>
<reference evidence="8" key="2">
    <citation type="submission" date="2020-09" db="EMBL/GenBank/DDBJ databases">
        <authorList>
            <person name="Kikuchi T."/>
        </authorList>
    </citation>
    <scope>NUCLEOTIDE SEQUENCE</scope>
    <source>
        <strain evidence="8">Ka4C1</strain>
    </source>
</reference>
<dbReference type="InterPro" id="IPR042164">
    <property type="entry name" value="SLC25A44"/>
</dbReference>
<dbReference type="Gene3D" id="1.50.40.10">
    <property type="entry name" value="Mitochondrial carrier domain"/>
    <property type="match status" value="2"/>
</dbReference>
<dbReference type="PROSITE" id="PS50920">
    <property type="entry name" value="SOLCAR"/>
    <property type="match status" value="3"/>
</dbReference>
<dbReference type="Proteomes" id="UP000095284">
    <property type="component" value="Unplaced"/>
</dbReference>
<dbReference type="AlphaFoldDB" id="A0A1I7RUS8"/>
<comment type="similarity">
    <text evidence="2 6">Belongs to the mitochondrial carrier (TC 2.A.29) family.</text>
</comment>
<feature type="repeat" description="Solcar" evidence="5">
    <location>
        <begin position="117"/>
        <end position="226"/>
    </location>
</feature>
<evidence type="ECO:0000256" key="2">
    <source>
        <dbReference type="ARBA" id="ARBA00006375"/>
    </source>
</evidence>
<evidence type="ECO:0000313" key="8">
    <source>
        <dbReference type="EMBL" id="CAD5219889.1"/>
    </source>
</evidence>
<dbReference type="OrthoDB" id="250329at2759"/>
<dbReference type="SMR" id="A0A1I7RUS8"/>
<feature type="repeat" description="Solcar" evidence="5">
    <location>
        <begin position="23"/>
        <end position="108"/>
    </location>
</feature>
<evidence type="ECO:0000256" key="6">
    <source>
        <dbReference type="RuleBase" id="RU000488"/>
    </source>
</evidence>
<gene>
    <name evidence="8" type="ORF">BXYJ_LOCUS5904</name>
</gene>
<feature type="repeat" description="Solcar" evidence="5">
    <location>
        <begin position="252"/>
        <end position="333"/>
    </location>
</feature>
<keyword evidence="10" id="KW-1185">Reference proteome</keyword>
<evidence type="ECO:0000256" key="5">
    <source>
        <dbReference type="PROSITE-ProRule" id="PRU00282"/>
    </source>
</evidence>
<dbReference type="InterPro" id="IPR023395">
    <property type="entry name" value="MCP_dom_sf"/>
</dbReference>
<dbReference type="SUPFAM" id="SSF103506">
    <property type="entry name" value="Mitochondrial carrier"/>
    <property type="match status" value="1"/>
</dbReference>
<keyword evidence="6" id="KW-0813">Transport</keyword>
<sequence length="345" mass="39323">MASTDDVSELERKPLHIIEWSHLDLWKYYPLAMTTSLTVRCALYPTTVVKTRLQLQNKSSVYRGTFDAFRQIAKTEGVGALYRGFWITFPQVCASFLYNTVYEKFRDVMNRHSPINSPQLLSALAGGAANACTEVVFVPTDIVSQYMQIHNQGKDFTGGSKKGSVIQNCLKNDGLEKRMTLGLRVVRAIYKTDGLLGFYRGFWSSLAMFVPSTMVFWWSYYEALIRMKKARAKWLTNGEETDLEKLPWREQKLLGLQAAAGLVAGVVSAGVTNPLEVFRVRIQIHRLTYLETFKRIVKEEGFNVFTKGLLPRVVHRGIFTCLIMIGYEAVKRISVLPEYKDTVVW</sequence>
<evidence type="ECO:0000256" key="7">
    <source>
        <dbReference type="SAM" id="Phobius"/>
    </source>
</evidence>
<dbReference type="EMBL" id="CAJFCV020000003">
    <property type="protein sequence ID" value="CAG9105496.1"/>
    <property type="molecule type" value="Genomic_DNA"/>
</dbReference>
<dbReference type="PANTHER" id="PTHR46314:SF2">
    <property type="entry name" value="SOLUTE CARRIER FAMILY 25 MEMBER 44"/>
    <property type="match status" value="1"/>
</dbReference>
<dbReference type="GO" id="GO:0016020">
    <property type="term" value="C:membrane"/>
    <property type="evidence" value="ECO:0007669"/>
    <property type="project" value="UniProtKB-SubCell"/>
</dbReference>
<keyword evidence="4 5" id="KW-0472">Membrane</keyword>
<reference evidence="11" key="1">
    <citation type="submission" date="2016-11" db="UniProtKB">
        <authorList>
            <consortium name="WormBaseParasite"/>
        </authorList>
    </citation>
    <scope>IDENTIFICATION</scope>
</reference>
<dbReference type="GO" id="GO:0015658">
    <property type="term" value="F:branched-chain amino acid transmembrane transporter activity"/>
    <property type="evidence" value="ECO:0007669"/>
    <property type="project" value="InterPro"/>
</dbReference>
<organism evidence="9 11">
    <name type="scientific">Bursaphelenchus xylophilus</name>
    <name type="common">Pinewood nematode worm</name>
    <name type="synonym">Aphelenchoides xylophilus</name>
    <dbReference type="NCBI Taxonomy" id="6326"/>
    <lineage>
        <taxon>Eukaryota</taxon>
        <taxon>Metazoa</taxon>
        <taxon>Ecdysozoa</taxon>
        <taxon>Nematoda</taxon>
        <taxon>Chromadorea</taxon>
        <taxon>Rhabditida</taxon>
        <taxon>Tylenchina</taxon>
        <taxon>Tylenchomorpha</taxon>
        <taxon>Aphelenchoidea</taxon>
        <taxon>Aphelenchoididae</taxon>
        <taxon>Bursaphelenchus</taxon>
    </lineage>
</organism>
<dbReference type="Pfam" id="PF00153">
    <property type="entry name" value="Mito_carr"/>
    <property type="match status" value="3"/>
</dbReference>
<proteinExistence type="inferred from homology"/>
<dbReference type="Proteomes" id="UP000659654">
    <property type="component" value="Unassembled WGS sequence"/>
</dbReference>
<dbReference type="InterPro" id="IPR018108">
    <property type="entry name" value="MCP_transmembrane"/>
</dbReference>
<dbReference type="GO" id="GO:0005739">
    <property type="term" value="C:mitochondrion"/>
    <property type="evidence" value="ECO:0007669"/>
    <property type="project" value="InterPro"/>
</dbReference>
<keyword evidence="3 5" id="KW-0812">Transmembrane</keyword>
<dbReference type="eggNOG" id="KOG0765">
    <property type="taxonomic scope" value="Eukaryota"/>
</dbReference>
<dbReference type="GO" id="GO:0009083">
    <property type="term" value="P:branched-chain amino acid catabolic process"/>
    <property type="evidence" value="ECO:0007669"/>
    <property type="project" value="InterPro"/>
</dbReference>
<dbReference type="WBParaSite" id="BXY_0448800.1">
    <property type="protein sequence ID" value="BXY_0448800.1"/>
    <property type="gene ID" value="BXY_0448800"/>
</dbReference>
<dbReference type="Proteomes" id="UP000582659">
    <property type="component" value="Unassembled WGS sequence"/>
</dbReference>
<keyword evidence="7" id="KW-1133">Transmembrane helix</keyword>
<evidence type="ECO:0000313" key="9">
    <source>
        <dbReference type="Proteomes" id="UP000095284"/>
    </source>
</evidence>
<name>A0A1I7RUS8_BURXY</name>
<evidence type="ECO:0000313" key="11">
    <source>
        <dbReference type="WBParaSite" id="BXY_0448800.1"/>
    </source>
</evidence>
<dbReference type="EMBL" id="CAJFDI010000003">
    <property type="protein sequence ID" value="CAD5219889.1"/>
    <property type="molecule type" value="Genomic_DNA"/>
</dbReference>
<evidence type="ECO:0000256" key="1">
    <source>
        <dbReference type="ARBA" id="ARBA00004141"/>
    </source>
</evidence>
<evidence type="ECO:0000256" key="3">
    <source>
        <dbReference type="ARBA" id="ARBA00022692"/>
    </source>
</evidence>
<evidence type="ECO:0000256" key="4">
    <source>
        <dbReference type="ARBA" id="ARBA00023136"/>
    </source>
</evidence>
<evidence type="ECO:0000313" key="10">
    <source>
        <dbReference type="Proteomes" id="UP000659654"/>
    </source>
</evidence>
<feature type="transmembrane region" description="Helical" evidence="7">
    <location>
        <begin position="201"/>
        <end position="221"/>
    </location>
</feature>
<protein>
    <submittedName>
        <fullName evidence="8">(pine wood nematode) hypothetical protein</fullName>
    </submittedName>
</protein>
<comment type="subcellular location">
    <subcellularLocation>
        <location evidence="1">Membrane</location>
        <topology evidence="1">Multi-pass membrane protein</topology>
    </subcellularLocation>
</comment>
<dbReference type="PANTHER" id="PTHR46314">
    <property type="entry name" value="SOLUTE CARRIER FAMILY 25 MEMBER 44"/>
    <property type="match status" value="1"/>
</dbReference>